<feature type="domain" description="T3SS peptide-binding chaperone" evidence="1">
    <location>
        <begin position="11"/>
        <end position="232"/>
    </location>
</feature>
<name>A0ABN1XKA4_9PSEU</name>
<accession>A0ABN1XKA4</accession>
<evidence type="ECO:0000259" key="1">
    <source>
        <dbReference type="Pfam" id="PF22553"/>
    </source>
</evidence>
<dbReference type="EMBL" id="BAAAJK010000005">
    <property type="protein sequence ID" value="GAA1383887.1"/>
    <property type="molecule type" value="Genomic_DNA"/>
</dbReference>
<dbReference type="Pfam" id="PF22553">
    <property type="entry name" value="TY-Chap2"/>
    <property type="match status" value="1"/>
</dbReference>
<evidence type="ECO:0000313" key="2">
    <source>
        <dbReference type="EMBL" id="GAA1383887.1"/>
    </source>
</evidence>
<protein>
    <recommendedName>
        <fullName evidence="1">T3SS peptide-binding chaperone domain-containing protein</fullName>
    </recommendedName>
</protein>
<organism evidence="2 3">
    <name type="scientific">Pseudonocardia kongjuensis</name>
    <dbReference type="NCBI Taxonomy" id="102227"/>
    <lineage>
        <taxon>Bacteria</taxon>
        <taxon>Bacillati</taxon>
        <taxon>Actinomycetota</taxon>
        <taxon>Actinomycetes</taxon>
        <taxon>Pseudonocardiales</taxon>
        <taxon>Pseudonocardiaceae</taxon>
        <taxon>Pseudonocardia</taxon>
    </lineage>
</organism>
<comment type="caution">
    <text evidence="2">The sequence shown here is derived from an EMBL/GenBank/DDBJ whole genome shotgun (WGS) entry which is preliminary data.</text>
</comment>
<dbReference type="Proteomes" id="UP001501414">
    <property type="component" value="Unassembled WGS sequence"/>
</dbReference>
<sequence>MSEPARRFVIAQSWWIASEIVRRNPALLLIETHPGGGQYDCLSLIRRTASETKTLIDLNRVGRAHVHATEGFEPITWAEAFAAQGGHNVVHSLERAAGLTPLAKAPPTGPRVMAYRVIARVLASLVDDRHEWDARNGQLDSSGMDATGSHRPELLRFPTVVDALRDWRPDDLFGRPSYRFWTLLRDAKPVAVFDTDGRLHLPDRPPSELLPAYKRSRSLTAVVGETLGHVLP</sequence>
<dbReference type="InterPro" id="IPR054445">
    <property type="entry name" value="T3SS_chaperone_dom"/>
</dbReference>
<evidence type="ECO:0000313" key="3">
    <source>
        <dbReference type="Proteomes" id="UP001501414"/>
    </source>
</evidence>
<keyword evidence="3" id="KW-1185">Reference proteome</keyword>
<dbReference type="RefSeq" id="WP_344019569.1">
    <property type="nucleotide sequence ID" value="NZ_BAAAJK010000005.1"/>
</dbReference>
<proteinExistence type="predicted"/>
<reference evidence="2 3" key="1">
    <citation type="journal article" date="2019" name="Int. J. Syst. Evol. Microbiol.">
        <title>The Global Catalogue of Microorganisms (GCM) 10K type strain sequencing project: providing services to taxonomists for standard genome sequencing and annotation.</title>
        <authorList>
            <consortium name="The Broad Institute Genomics Platform"/>
            <consortium name="The Broad Institute Genome Sequencing Center for Infectious Disease"/>
            <person name="Wu L."/>
            <person name="Ma J."/>
        </authorList>
    </citation>
    <scope>NUCLEOTIDE SEQUENCE [LARGE SCALE GENOMIC DNA]</scope>
    <source>
        <strain evidence="2 3">JCM 11896</strain>
    </source>
</reference>
<gene>
    <name evidence="2" type="ORF">GCM10009613_13910</name>
</gene>